<accession>A0A9Q5VEK8</accession>
<dbReference type="RefSeq" id="WP_016210857.1">
    <property type="nucleotide sequence ID" value="NZ_CP012413.1"/>
</dbReference>
<proteinExistence type="predicted"/>
<dbReference type="GeneID" id="66739522"/>
<dbReference type="EMBL" id="CP038908">
    <property type="protein sequence ID" value="QGO04707.1"/>
    <property type="molecule type" value="Genomic_DNA"/>
</dbReference>
<organism evidence="2 3">
    <name type="scientific">Piscirickettsia salmonis</name>
    <dbReference type="NCBI Taxonomy" id="1238"/>
    <lineage>
        <taxon>Bacteria</taxon>
        <taxon>Pseudomonadati</taxon>
        <taxon>Pseudomonadota</taxon>
        <taxon>Gammaproteobacteria</taxon>
        <taxon>Thiotrichales</taxon>
        <taxon>Piscirickettsiaceae</taxon>
        <taxon>Piscirickettsia</taxon>
    </lineage>
</organism>
<protein>
    <submittedName>
        <fullName evidence="2">Uncharacterized protein</fullName>
    </submittedName>
</protein>
<geneLocation type="plasmid" evidence="2 3">
    <name>unnamed1</name>
</geneLocation>
<dbReference type="AlphaFoldDB" id="A0A9Q5VEK8"/>
<name>A0A9Q5VEK8_PISSA</name>
<sequence length="536" mass="60667">MSYEQVQAITQALTNARIYRPGIEEELEANQDLQDALFALVNTQGVNLADLMMNSPDNALEALRSDTTFQKGTTALANLEGLTYQSWRHLYANQQAQQFYQSLHRDIGTPLPKKNLTRLNNRKNREALAQYQRAACALADSFTYDLDNPETQRWVRAAWKRIQTDPIFATAVAVLGDSKTLSLKNLRTIEKETEEATLLVRAIAAFDDREHFFSSDTLKVDTNRFTDLQTTEPLSFSDPSQPFSYSSYWQREVWFRIHDQENSAKYQELSCILGDSKILTHSAWEAIKDSKQYQGHINLLHDNGLLPLSKTVQTVSAEEQTKLLTAARYLHQAGILPDNLYQAQLVTITLAMDEQSPPVPVPSLEQAMQSENPVQNIVTNSKLMSAAGQKLTYQALAQAQELQSSESSTDQNKALLATSLKRKLDSHDLSPQQTLKSLARVLSRREGWFKYRRNLEKDGSDMPESYNRGKLHIEAARDLLQISAPEWDQALRDGEDKGENPAYQTYNNLMKFATQEDREKLATQEAARTALVELTA</sequence>
<reference evidence="2 3" key="1">
    <citation type="submission" date="2019-04" db="EMBL/GenBank/DDBJ databases">
        <title>Complete genome sequencing of Piscirickettsia salmonis strain Psal-009.</title>
        <authorList>
            <person name="Schober I."/>
            <person name="Bunk B."/>
            <person name="Sproer C."/>
            <person name="Carril G.P."/>
            <person name="Riedel T."/>
            <person name="Flores-Herrera P.A."/>
            <person name="Nourdin-Galindo G."/>
            <person name="Marshall S.H."/>
            <person name="Overmann J."/>
        </authorList>
    </citation>
    <scope>NUCLEOTIDE SEQUENCE [LARGE SCALE GENOMIC DNA]</scope>
    <source>
        <strain evidence="2 3">Psal-009</strain>
        <plasmid evidence="2 3">unnamed1</plasmid>
    </source>
</reference>
<dbReference type="EMBL" id="CP038909">
    <property type="protein sequence ID" value="QGO07673.1"/>
    <property type="molecule type" value="Genomic_DNA"/>
</dbReference>
<gene>
    <name evidence="1" type="ORF">Psal009_00579</name>
    <name evidence="2" type="ORF">Psal009_03632</name>
</gene>
<dbReference type="Proteomes" id="UP000422232">
    <property type="component" value="Plasmid unnamed1"/>
</dbReference>
<keyword evidence="3" id="KW-1185">Reference proteome</keyword>
<dbReference type="Proteomes" id="UP000422232">
    <property type="component" value="Chromosome"/>
</dbReference>
<evidence type="ECO:0000313" key="1">
    <source>
        <dbReference type="EMBL" id="QGO04707.1"/>
    </source>
</evidence>
<keyword evidence="2" id="KW-0614">Plasmid</keyword>
<evidence type="ECO:0000313" key="2">
    <source>
        <dbReference type="EMBL" id="QGO07673.1"/>
    </source>
</evidence>
<evidence type="ECO:0000313" key="3">
    <source>
        <dbReference type="Proteomes" id="UP000422232"/>
    </source>
</evidence>